<feature type="compositionally biased region" description="Low complexity" evidence="1">
    <location>
        <begin position="281"/>
        <end position="302"/>
    </location>
</feature>
<feature type="region of interest" description="Disordered" evidence="1">
    <location>
        <begin position="141"/>
        <end position="376"/>
    </location>
</feature>
<feature type="compositionally biased region" description="Polar residues" evidence="1">
    <location>
        <begin position="367"/>
        <end position="376"/>
    </location>
</feature>
<feature type="compositionally biased region" description="Polar residues" evidence="1">
    <location>
        <begin position="41"/>
        <end position="50"/>
    </location>
</feature>
<evidence type="ECO:0000259" key="3">
    <source>
        <dbReference type="PROSITE" id="PS50940"/>
    </source>
</evidence>
<organism evidence="4 5">
    <name type="scientific">Amphibalanus amphitrite</name>
    <name type="common">Striped barnacle</name>
    <name type="synonym">Balanus amphitrite</name>
    <dbReference type="NCBI Taxonomy" id="1232801"/>
    <lineage>
        <taxon>Eukaryota</taxon>
        <taxon>Metazoa</taxon>
        <taxon>Ecdysozoa</taxon>
        <taxon>Arthropoda</taxon>
        <taxon>Crustacea</taxon>
        <taxon>Multicrustacea</taxon>
        <taxon>Cirripedia</taxon>
        <taxon>Thoracica</taxon>
        <taxon>Thoracicalcarea</taxon>
        <taxon>Balanomorpha</taxon>
        <taxon>Balanoidea</taxon>
        <taxon>Balanidae</taxon>
        <taxon>Amphibalaninae</taxon>
        <taxon>Amphibalanus</taxon>
    </lineage>
</organism>
<sequence>MRRILLVVLCALAVAHGQNRGSRRFTPSPFLEGQDWGFVPSSRTTPQPWSGQPAAWPLSAGRRGTSRRRTTPQPQLGENDIDDGFGAVSAAKENETQTPKAPAAPRRQPQRTRTSVRRRRPTRVQAAEVTVPDVAKVPEVAEAGTSTTARPTRRRTTSRATETTTLSLLRQQVEELKKQAQQPKRRFRGRRVKKIRRIIHPGDDEGKDEDEDEEDEAANELQKSEAVTEKPSESTEASPEATSTTTLSPIILRRQKKIFRQGSPRRGSGSRRQFASRRRVVTPAAQTPTEATTPDPTTVPTVIIQTSSPFEPFPLDDNEVDDTKTADDKEVNTRASREDLAEDAHEALGVRDQRVTTPRPELPTGRPFTSSFGVTRPSSQARVPAVLTEAARFFGSQPGPTVQTNFGPASSSGGSVSTFSQTVDHPAPASSSGSFSFGRAVTGASTLVQSVATSPAPPATTTTSRPETLPPATEWPQSFPSVTEWPKSFASVTEWPQTSPAAEPPTSHTSLSGGQTFSHSQQQGPGGVITRSSHLRGFDTRLPAFHENVVISDPVFSSKDIKPGFTCEGRPYGYYADEANDCSIFHICQPVDVSSVSKFYTRYSFFCGAETRFDQSKLSCLHKDDAMPCSESASWLFRNDEFGIQQKRSNEQRFEEEVQGTPAVV</sequence>
<dbReference type="Proteomes" id="UP000440578">
    <property type="component" value="Unassembled WGS sequence"/>
</dbReference>
<feature type="compositionally biased region" description="Basic residues" evidence="1">
    <location>
        <begin position="108"/>
        <end position="122"/>
    </location>
</feature>
<feature type="region of interest" description="Disordered" evidence="1">
    <location>
        <begin position="451"/>
        <end position="533"/>
    </location>
</feature>
<feature type="compositionally biased region" description="Basic and acidic residues" evidence="1">
    <location>
        <begin position="222"/>
        <end position="233"/>
    </location>
</feature>
<evidence type="ECO:0000313" key="4">
    <source>
        <dbReference type="EMBL" id="KAF0307432.1"/>
    </source>
</evidence>
<gene>
    <name evidence="4" type="ORF">FJT64_002256</name>
</gene>
<dbReference type="PROSITE" id="PS50940">
    <property type="entry name" value="CHIT_BIND_II"/>
    <property type="match status" value="1"/>
</dbReference>
<dbReference type="GO" id="GO:0008061">
    <property type="term" value="F:chitin binding"/>
    <property type="evidence" value="ECO:0007669"/>
    <property type="project" value="InterPro"/>
</dbReference>
<keyword evidence="2" id="KW-0732">Signal</keyword>
<keyword evidence="5" id="KW-1185">Reference proteome</keyword>
<feature type="compositionally biased region" description="Polar residues" evidence="1">
    <location>
        <begin position="490"/>
        <end position="523"/>
    </location>
</feature>
<feature type="compositionally biased region" description="Polar residues" evidence="1">
    <location>
        <begin position="398"/>
        <end position="409"/>
    </location>
</feature>
<feature type="region of interest" description="Disordered" evidence="1">
    <location>
        <begin position="36"/>
        <end position="128"/>
    </location>
</feature>
<feature type="region of interest" description="Disordered" evidence="1">
    <location>
        <begin position="398"/>
        <end position="433"/>
    </location>
</feature>
<dbReference type="SMART" id="SM00494">
    <property type="entry name" value="ChtBD2"/>
    <property type="match status" value="1"/>
</dbReference>
<feature type="compositionally biased region" description="Low complexity" evidence="1">
    <location>
        <begin position="96"/>
        <end position="107"/>
    </location>
</feature>
<proteinExistence type="predicted"/>
<dbReference type="InterPro" id="IPR036508">
    <property type="entry name" value="Chitin-bd_dom_sf"/>
</dbReference>
<dbReference type="InterPro" id="IPR052976">
    <property type="entry name" value="Scoloptoxin-like"/>
</dbReference>
<evidence type="ECO:0000256" key="2">
    <source>
        <dbReference type="SAM" id="SignalP"/>
    </source>
</evidence>
<evidence type="ECO:0000256" key="1">
    <source>
        <dbReference type="SAM" id="MobiDB-lite"/>
    </source>
</evidence>
<feature type="compositionally biased region" description="Low complexity" evidence="1">
    <location>
        <begin position="158"/>
        <end position="170"/>
    </location>
</feature>
<name>A0A6A4WYP5_AMPAM</name>
<dbReference type="InterPro" id="IPR002557">
    <property type="entry name" value="Chitin-bd_dom"/>
</dbReference>
<feature type="compositionally biased region" description="Basic residues" evidence="1">
    <location>
        <begin position="183"/>
        <end position="199"/>
    </location>
</feature>
<evidence type="ECO:0000313" key="5">
    <source>
        <dbReference type="Proteomes" id="UP000440578"/>
    </source>
</evidence>
<feature type="domain" description="Chitin-binding type-2" evidence="3">
    <location>
        <begin position="564"/>
        <end position="631"/>
    </location>
</feature>
<dbReference type="Pfam" id="PF01607">
    <property type="entry name" value="CBM_14"/>
    <property type="match status" value="1"/>
</dbReference>
<feature type="chain" id="PRO_5025381083" description="Chitin-binding type-2 domain-containing protein" evidence="2">
    <location>
        <begin position="18"/>
        <end position="665"/>
    </location>
</feature>
<dbReference type="PANTHER" id="PTHR22933">
    <property type="entry name" value="FI18007P1-RELATED"/>
    <property type="match status" value="1"/>
</dbReference>
<feature type="compositionally biased region" description="Basic and acidic residues" evidence="1">
    <location>
        <begin position="321"/>
        <end position="354"/>
    </location>
</feature>
<feature type="compositionally biased region" description="Low complexity" evidence="1">
    <location>
        <begin position="234"/>
        <end position="246"/>
    </location>
</feature>
<dbReference type="PANTHER" id="PTHR22933:SF43">
    <property type="entry name" value="LP10131P"/>
    <property type="match status" value="1"/>
</dbReference>
<feature type="compositionally biased region" description="Low complexity" evidence="1">
    <location>
        <begin position="260"/>
        <end position="273"/>
    </location>
</feature>
<dbReference type="EMBL" id="VIIS01000570">
    <property type="protein sequence ID" value="KAF0307432.1"/>
    <property type="molecule type" value="Genomic_DNA"/>
</dbReference>
<feature type="compositionally biased region" description="Low complexity" evidence="1">
    <location>
        <begin position="451"/>
        <end position="471"/>
    </location>
</feature>
<comment type="caution">
    <text evidence="4">The sequence shown here is derived from an EMBL/GenBank/DDBJ whole genome shotgun (WGS) entry which is preliminary data.</text>
</comment>
<feature type="signal peptide" evidence="2">
    <location>
        <begin position="1"/>
        <end position="17"/>
    </location>
</feature>
<feature type="compositionally biased region" description="Acidic residues" evidence="1">
    <location>
        <begin position="205"/>
        <end position="218"/>
    </location>
</feature>
<dbReference type="OrthoDB" id="6340602at2759"/>
<reference evidence="4 5" key="1">
    <citation type="submission" date="2019-07" db="EMBL/GenBank/DDBJ databases">
        <title>Draft genome assembly of a fouling barnacle, Amphibalanus amphitrite (Darwin, 1854): The first reference genome for Thecostraca.</title>
        <authorList>
            <person name="Kim W."/>
        </authorList>
    </citation>
    <scope>NUCLEOTIDE SEQUENCE [LARGE SCALE GENOMIC DNA]</scope>
    <source>
        <strain evidence="4">SNU_AA5</strain>
        <tissue evidence="4">Soma without cirri and trophi</tissue>
    </source>
</reference>
<feature type="compositionally biased region" description="Low complexity" evidence="1">
    <location>
        <begin position="410"/>
        <end position="433"/>
    </location>
</feature>
<dbReference type="AlphaFoldDB" id="A0A6A4WYP5"/>
<protein>
    <recommendedName>
        <fullName evidence="3">Chitin-binding type-2 domain-containing protein</fullName>
    </recommendedName>
</protein>
<dbReference type="GO" id="GO:0005576">
    <property type="term" value="C:extracellular region"/>
    <property type="evidence" value="ECO:0007669"/>
    <property type="project" value="InterPro"/>
</dbReference>
<dbReference type="SUPFAM" id="SSF57625">
    <property type="entry name" value="Invertebrate chitin-binding proteins"/>
    <property type="match status" value="1"/>
</dbReference>
<accession>A0A6A4WYP5</accession>